<evidence type="ECO:0000313" key="2">
    <source>
        <dbReference type="Proteomes" id="UP001142592"/>
    </source>
</evidence>
<dbReference type="Proteomes" id="UP001142592">
    <property type="component" value="Unassembled WGS sequence"/>
</dbReference>
<accession>A0A9X3DGS0</accession>
<sequence length="40" mass="4970">MHIEETGLPVNDIEYIFYHNGRQYKSFTVYDIREFDVWDE</sequence>
<comment type="caution">
    <text evidence="1">The sequence shown here is derived from an EMBL/GenBank/DDBJ whole genome shotgun (WGS) entry which is preliminary data.</text>
</comment>
<proteinExistence type="predicted"/>
<dbReference type="RefSeq" id="WP_262495815.1">
    <property type="nucleotide sequence ID" value="NZ_JAPJUH010000008.1"/>
</dbReference>
<dbReference type="EMBL" id="JAPJUH010000008">
    <property type="protein sequence ID" value="MCX3267454.1"/>
    <property type="molecule type" value="Genomic_DNA"/>
</dbReference>
<dbReference type="AlphaFoldDB" id="A0A9X3DGS0"/>
<reference evidence="1" key="1">
    <citation type="submission" date="2022-11" db="EMBL/GenBank/DDBJ databases">
        <authorList>
            <person name="Graham C."/>
            <person name="Newman J.D."/>
        </authorList>
    </citation>
    <scope>NUCLEOTIDE SEQUENCE</scope>
    <source>
        <strain evidence="1">DSM 19486</strain>
    </source>
</reference>
<keyword evidence="2" id="KW-1185">Reference proteome</keyword>
<name>A0A9X3DGS0_9SPHI</name>
<evidence type="ECO:0000313" key="1">
    <source>
        <dbReference type="EMBL" id="MCX3267454.1"/>
    </source>
</evidence>
<gene>
    <name evidence="1" type="ORF">OQZ29_22025</name>
</gene>
<organism evidence="1 2">
    <name type="scientific">Pedobacter agri</name>
    <dbReference type="NCBI Taxonomy" id="454586"/>
    <lineage>
        <taxon>Bacteria</taxon>
        <taxon>Pseudomonadati</taxon>
        <taxon>Bacteroidota</taxon>
        <taxon>Sphingobacteriia</taxon>
        <taxon>Sphingobacteriales</taxon>
        <taxon>Sphingobacteriaceae</taxon>
        <taxon>Pedobacter</taxon>
    </lineage>
</organism>
<protein>
    <submittedName>
        <fullName evidence="1">Uncharacterized protein</fullName>
    </submittedName>
</protein>